<dbReference type="Proteomes" id="UP001263246">
    <property type="component" value="Unassembled WGS sequence"/>
</dbReference>
<dbReference type="RefSeq" id="WP_249237688.1">
    <property type="nucleotide sequence ID" value="NZ_CP094473.1"/>
</dbReference>
<reference evidence="2 3" key="1">
    <citation type="submission" date="2023-10" db="EMBL/GenBank/DDBJ databases">
        <title>Host Genetic Regulation of Human Gut Microbial Structural Variation.</title>
        <authorList>
            <person name="Harmsen H.J.M."/>
        </authorList>
    </citation>
    <scope>NUCLEOTIDE SEQUENCE [LARGE SCALE GENOMIC DNA]</scope>
    <source>
        <strain evidence="2 3">HTF-F</strain>
    </source>
</reference>
<protein>
    <submittedName>
        <fullName evidence="2">Uncharacterized protein</fullName>
    </submittedName>
</protein>
<evidence type="ECO:0000313" key="3">
    <source>
        <dbReference type="Proteomes" id="UP001263246"/>
    </source>
</evidence>
<feature type="region of interest" description="Disordered" evidence="1">
    <location>
        <begin position="1"/>
        <end position="27"/>
    </location>
</feature>
<gene>
    <name evidence="2" type="ORF">RX402_09120</name>
</gene>
<proteinExistence type="predicted"/>
<name>A0ABU3U022_9FIRM</name>
<sequence length="137" mass="15281">MVKRISALAEDEQRKGCRPGNEGKAAPGTAHLMQKRALIAMQYSALHHRTWKTPTVQKPCRNRAPMAYKTKGHEIFRFTASTVDIPTRWNPRAKQQKRVALADFSAAPWQGFEKSERGPNNSSLFQPQAAVVVVALG</sequence>
<dbReference type="EMBL" id="JAWHPR010000004">
    <property type="protein sequence ID" value="MDU8688902.1"/>
    <property type="molecule type" value="Genomic_DNA"/>
</dbReference>
<keyword evidence="3" id="KW-1185">Reference proteome</keyword>
<comment type="caution">
    <text evidence="2">The sequence shown here is derived from an EMBL/GenBank/DDBJ whole genome shotgun (WGS) entry which is preliminary data.</text>
</comment>
<organism evidence="2 3">
    <name type="scientific">Faecalibacterium wellingii</name>
    <dbReference type="NCBI Taxonomy" id="2929491"/>
    <lineage>
        <taxon>Bacteria</taxon>
        <taxon>Bacillati</taxon>
        <taxon>Bacillota</taxon>
        <taxon>Clostridia</taxon>
        <taxon>Eubacteriales</taxon>
        <taxon>Oscillospiraceae</taxon>
        <taxon>Faecalibacterium</taxon>
    </lineage>
</organism>
<accession>A0ABU3U022</accession>
<evidence type="ECO:0000256" key="1">
    <source>
        <dbReference type="SAM" id="MobiDB-lite"/>
    </source>
</evidence>
<evidence type="ECO:0000313" key="2">
    <source>
        <dbReference type="EMBL" id="MDU8688902.1"/>
    </source>
</evidence>